<accession>A0A844LW20</accession>
<evidence type="ECO:0000313" key="2">
    <source>
        <dbReference type="EMBL" id="MUG31216.1"/>
    </source>
</evidence>
<organism evidence="2 3">
    <name type="scientific">Psychrobacter sanguinis</name>
    <dbReference type="NCBI Taxonomy" id="861445"/>
    <lineage>
        <taxon>Bacteria</taxon>
        <taxon>Pseudomonadati</taxon>
        <taxon>Pseudomonadota</taxon>
        <taxon>Gammaproteobacteria</taxon>
        <taxon>Moraxellales</taxon>
        <taxon>Moraxellaceae</taxon>
        <taxon>Psychrobacter</taxon>
    </lineage>
</organism>
<sequence>MKKYLLLLLLPFISHSAFADSFWNHNGSIMRLVAHGNERAFVYEVPSKQMYNAGVRKGRVLFNGYKNGDKYFGTSTVFSKNCYYDLAYKVSGNVYEGPIVVLQGSRTEYDTRNGQCKPTGRLVSDKLVFTYMYTE</sequence>
<feature type="signal peptide" evidence="1">
    <location>
        <begin position="1"/>
        <end position="19"/>
    </location>
</feature>
<proteinExistence type="predicted"/>
<comment type="caution">
    <text evidence="2">The sequence shown here is derived from an EMBL/GenBank/DDBJ whole genome shotgun (WGS) entry which is preliminary data.</text>
</comment>
<name>A0A844LW20_9GAMM</name>
<reference evidence="2 3" key="1">
    <citation type="journal article" date="2019" name="PLoS ONE">
        <title>Pup mortality in New Zealand sea lions (Phocarctos hookeri) at Enderby Island, Auckland Islands, 2013-18.</title>
        <authorList>
            <person name="Michael S.A."/>
            <person name="Hayman D.T.S."/>
            <person name="Gray R."/>
            <person name="Zhang J."/>
            <person name="Rogers L."/>
            <person name="Roe W.D."/>
        </authorList>
    </citation>
    <scope>NUCLEOTIDE SEQUENCE [LARGE SCALE GENOMIC DNA]</scope>
    <source>
        <strain evidence="2 3">SM868</strain>
    </source>
</reference>
<keyword evidence="1" id="KW-0732">Signal</keyword>
<dbReference type="AlphaFoldDB" id="A0A844LW20"/>
<evidence type="ECO:0000313" key="3">
    <source>
        <dbReference type="Proteomes" id="UP000442109"/>
    </source>
</evidence>
<keyword evidence="3" id="KW-1185">Reference proteome</keyword>
<dbReference type="EMBL" id="WFKQ01000001">
    <property type="protein sequence ID" value="MUG31216.1"/>
    <property type="molecule type" value="Genomic_DNA"/>
</dbReference>
<dbReference type="Proteomes" id="UP000442109">
    <property type="component" value="Unassembled WGS sequence"/>
</dbReference>
<evidence type="ECO:0000256" key="1">
    <source>
        <dbReference type="SAM" id="SignalP"/>
    </source>
</evidence>
<gene>
    <name evidence="2" type="ORF">GB996_00215</name>
</gene>
<protein>
    <submittedName>
        <fullName evidence="2">Uncharacterized protein</fullName>
    </submittedName>
</protein>
<feature type="chain" id="PRO_5032610689" evidence="1">
    <location>
        <begin position="20"/>
        <end position="135"/>
    </location>
</feature>